<dbReference type="Gene3D" id="3.10.590.10">
    <property type="entry name" value="ph1033 like domains"/>
    <property type="match status" value="1"/>
</dbReference>
<dbReference type="KEGG" id="egr:104415277"/>
<dbReference type="Pfam" id="PF04146">
    <property type="entry name" value="YTH"/>
    <property type="match status" value="1"/>
</dbReference>
<comment type="similarity">
    <text evidence="1">Belongs to the YTHDF family.</text>
</comment>
<feature type="compositionally biased region" description="Polar residues" evidence="2">
    <location>
        <begin position="315"/>
        <end position="329"/>
    </location>
</feature>
<evidence type="ECO:0000259" key="3">
    <source>
        <dbReference type="PROSITE" id="PS50882"/>
    </source>
</evidence>
<dbReference type="eggNOG" id="KOG1901">
    <property type="taxonomic scope" value="Eukaryota"/>
</dbReference>
<dbReference type="PANTHER" id="PTHR12357:SF92">
    <property type="entry name" value="YTH DOMAIN-CONTAINING FAMILY PROTEIN"/>
    <property type="match status" value="1"/>
</dbReference>
<dbReference type="OrthoDB" id="306690at2759"/>
<dbReference type="InterPro" id="IPR007275">
    <property type="entry name" value="YTH_domain"/>
</dbReference>
<feature type="domain" description="YTH" evidence="3">
    <location>
        <begin position="367"/>
        <end position="508"/>
    </location>
</feature>
<feature type="region of interest" description="Disordered" evidence="2">
    <location>
        <begin position="299"/>
        <end position="329"/>
    </location>
</feature>
<evidence type="ECO:0000313" key="4">
    <source>
        <dbReference type="EMBL" id="KCW61360.1"/>
    </source>
</evidence>
<evidence type="ECO:0000256" key="1">
    <source>
        <dbReference type="RuleBase" id="RU369095"/>
    </source>
</evidence>
<dbReference type="PROSITE" id="PS50882">
    <property type="entry name" value="YTH"/>
    <property type="match status" value="1"/>
</dbReference>
<organism evidence="4">
    <name type="scientific">Eucalyptus grandis</name>
    <name type="common">Flooded gum</name>
    <dbReference type="NCBI Taxonomy" id="71139"/>
    <lineage>
        <taxon>Eukaryota</taxon>
        <taxon>Viridiplantae</taxon>
        <taxon>Streptophyta</taxon>
        <taxon>Embryophyta</taxon>
        <taxon>Tracheophyta</taxon>
        <taxon>Spermatophyta</taxon>
        <taxon>Magnoliopsida</taxon>
        <taxon>eudicotyledons</taxon>
        <taxon>Gunneridae</taxon>
        <taxon>Pentapetalae</taxon>
        <taxon>rosids</taxon>
        <taxon>malvids</taxon>
        <taxon>Myrtales</taxon>
        <taxon>Myrtaceae</taxon>
        <taxon>Myrtoideae</taxon>
        <taxon>Eucalypteae</taxon>
        <taxon>Eucalyptus</taxon>
    </lineage>
</organism>
<sequence>MDMHNINEHGNAETYMIQNTETNQLIANPHFERVETMYNEGAPEFVVDHGMYYPTANYGYYCTGFGTPNDWEDHNRVFGIDGPDVQYTGVQSESLPYVYYSPSYGYAESPYNPYNPYIPGAMIGVEGPFVGPQPYYPLSPLSPYHNSASSPAYIPILVQPDVNSPEALSNPGAGTISRPDTRGLKNNVASTSTTFSRNSTKNSSNPVNSLNRPSEASRENVGQGKPAVTYGSISSVGVSNSASSRVFQGRTTSSTIQHVDNNFSGKVPSHRNQLKVGFPDYGSHAYGWGAVEKPRPRLHLGRGQENASGPLDAQGEQNRGPRTNRSKSQLAVRAYTTKAGDINAQGIIIIDTDQYNKDDFCVDYEDAKFFVIKSYSEDDVHKSIKYNVWSSTPHGNKKLQSAYEDAQKIAAEKTTNCPIFLFFSVNASGQFCGVAEMVGQVDFHKNMDFWQQDKWTGSFPVKWHIIKDVQNTAFRHIILENNENKPVTNSRDTQEIMQKQGLEMLKIFKNNGLKTSLLDDFTYYEGRQKLMQEERARMYVSFRATLAIPTLEPPRRLYNNVNEPLREGKVIEPKDLNSTRKNPMLDTEQVFLNTNVAGGSDTNGRSDEQKLQEHKDDGVSSLKIGSLTINAKQADQVSVGSTTGAGKVEIAQTEVVTVGSMPVKVNGFNESSSSLTVGTIPLDPRALQAEREGASKSGPRK</sequence>
<dbReference type="InterPro" id="IPR045168">
    <property type="entry name" value="YTH_prot"/>
</dbReference>
<feature type="compositionally biased region" description="Basic and acidic residues" evidence="2">
    <location>
        <begin position="604"/>
        <end position="618"/>
    </location>
</feature>
<dbReference type="GO" id="GO:0003729">
    <property type="term" value="F:mRNA binding"/>
    <property type="evidence" value="ECO:0000318"/>
    <property type="project" value="GO_Central"/>
</dbReference>
<dbReference type="GO" id="GO:1990247">
    <property type="term" value="F:N6-methyladenosine-containing RNA reader activity"/>
    <property type="evidence" value="ECO:0007669"/>
    <property type="project" value="UniProtKB-UniRule"/>
</dbReference>
<feature type="region of interest" description="Disordered" evidence="2">
    <location>
        <begin position="165"/>
        <end position="228"/>
    </location>
</feature>
<proteinExistence type="inferred from homology"/>
<dbReference type="CDD" id="cd21134">
    <property type="entry name" value="YTH"/>
    <property type="match status" value="1"/>
</dbReference>
<dbReference type="Gramene" id="KCW61360">
    <property type="protein sequence ID" value="KCW61360"/>
    <property type="gene ID" value="EUGRSUZ_H04096"/>
</dbReference>
<dbReference type="OMA" id="IMYKKGL"/>
<dbReference type="AlphaFoldDB" id="A0A059B6T0"/>
<dbReference type="PANTHER" id="PTHR12357">
    <property type="entry name" value="YTH YT521-B HOMOLOGY DOMAIN-CONTAINING"/>
    <property type="match status" value="1"/>
</dbReference>
<feature type="region of interest" description="Disordered" evidence="2">
    <location>
        <begin position="596"/>
        <end position="618"/>
    </location>
</feature>
<feature type="compositionally biased region" description="Polar residues" evidence="2">
    <location>
        <begin position="187"/>
        <end position="214"/>
    </location>
</feature>
<dbReference type="FunCoup" id="A0A059B6T0">
    <property type="interactions" value="1531"/>
</dbReference>
<dbReference type="GO" id="GO:0005737">
    <property type="term" value="C:cytoplasm"/>
    <property type="evidence" value="ECO:0000318"/>
    <property type="project" value="GO_Central"/>
</dbReference>
<reference evidence="4" key="1">
    <citation type="submission" date="2013-07" db="EMBL/GenBank/DDBJ databases">
        <title>The genome of Eucalyptus grandis.</title>
        <authorList>
            <person name="Schmutz J."/>
            <person name="Hayes R."/>
            <person name="Myburg A."/>
            <person name="Tuskan G."/>
            <person name="Grattapaglia D."/>
            <person name="Rokhsar D.S."/>
        </authorList>
    </citation>
    <scope>NUCLEOTIDE SEQUENCE</scope>
    <source>
        <tissue evidence="4">Leaf extractions</tissue>
    </source>
</reference>
<evidence type="ECO:0000256" key="2">
    <source>
        <dbReference type="SAM" id="MobiDB-lite"/>
    </source>
</evidence>
<protein>
    <recommendedName>
        <fullName evidence="1">YTH domain-containing family protein</fullName>
    </recommendedName>
</protein>
<dbReference type="GO" id="GO:0061157">
    <property type="term" value="P:mRNA destabilization"/>
    <property type="evidence" value="ECO:0000318"/>
    <property type="project" value="GO_Central"/>
</dbReference>
<dbReference type="InParanoid" id="A0A059B6T0"/>
<gene>
    <name evidence="4" type="ORF">EUGRSUZ_H04096</name>
</gene>
<dbReference type="SMR" id="A0A059B6T0"/>
<name>A0A059B6T0_EUCGR</name>
<keyword evidence="1" id="KW-0694">RNA-binding</keyword>
<dbReference type="EMBL" id="KK198760">
    <property type="protein sequence ID" value="KCW61360.1"/>
    <property type="molecule type" value="Genomic_DNA"/>
</dbReference>
<dbReference type="STRING" id="71139.A0A059B6T0"/>
<comment type="function">
    <text evidence="1">Specifically recognizes and binds N6-methyladenosine (m6A)-containing RNAs, and regulates mRNA stability. M6A is a modification present at internal sites of mRNAs and some non-coding RNAs and plays a role in mRNA stability and processing.</text>
</comment>
<accession>A0A059B6T0</accession>